<evidence type="ECO:0000256" key="1">
    <source>
        <dbReference type="SAM" id="MobiDB-lite"/>
    </source>
</evidence>
<reference evidence="2 3" key="1">
    <citation type="journal article" date="2014" name="PLoS Genet.">
        <title>Analysis of the genome and transcriptome of Cryptococcus neoformans var. grubii reveals complex RNA expression and microevolution leading to virulence attenuation.</title>
        <authorList>
            <person name="Janbon G."/>
            <person name="Ormerod K.L."/>
            <person name="Paulet D."/>
            <person name="Byrnes E.J.III."/>
            <person name="Yadav V."/>
            <person name="Chatterjee G."/>
            <person name="Mullapudi N."/>
            <person name="Hon C.C."/>
            <person name="Billmyre R.B."/>
            <person name="Brunel F."/>
            <person name="Bahn Y.S."/>
            <person name="Chen W."/>
            <person name="Chen Y."/>
            <person name="Chow E.W."/>
            <person name="Coppee J.Y."/>
            <person name="Floyd-Averette A."/>
            <person name="Gaillardin C."/>
            <person name="Gerik K.J."/>
            <person name="Goldberg J."/>
            <person name="Gonzalez-Hilarion S."/>
            <person name="Gujja S."/>
            <person name="Hamlin J.L."/>
            <person name="Hsueh Y.P."/>
            <person name="Ianiri G."/>
            <person name="Jones S."/>
            <person name="Kodira C.D."/>
            <person name="Kozubowski L."/>
            <person name="Lam W."/>
            <person name="Marra M."/>
            <person name="Mesner L.D."/>
            <person name="Mieczkowski P.A."/>
            <person name="Moyrand F."/>
            <person name="Nielsen K."/>
            <person name="Proux C."/>
            <person name="Rossignol T."/>
            <person name="Schein J.E."/>
            <person name="Sun S."/>
            <person name="Wollschlaeger C."/>
            <person name="Wood I.A."/>
            <person name="Zeng Q."/>
            <person name="Neuveglise C."/>
            <person name="Newlon C.S."/>
            <person name="Perfect J.R."/>
            <person name="Lodge J.K."/>
            <person name="Idnurm A."/>
            <person name="Stajich J.E."/>
            <person name="Kronstad J.W."/>
            <person name="Sanyal K."/>
            <person name="Heitman J."/>
            <person name="Fraser J.A."/>
            <person name="Cuomo C.A."/>
            <person name="Dietrich F.S."/>
        </authorList>
    </citation>
    <scope>NUCLEOTIDE SEQUENCE [LARGE SCALE GENOMIC DNA]</scope>
    <source>
        <strain evidence="3">H99 / ATCC 208821 / CBS 10515 / FGSC 9487</strain>
    </source>
</reference>
<feature type="compositionally biased region" description="Basic and acidic residues" evidence="1">
    <location>
        <begin position="48"/>
        <end position="68"/>
    </location>
</feature>
<sequence length="95" mass="10832">MSEEKYVTSIVTIPKLNGSRGFVRWRRALLAYLDERGIGRTIEGCDPEPLRKEGKEYRPTGERARLRMAEGNNATGQNPSKGKIRLEGEQQSRRN</sequence>
<dbReference type="HOGENOM" id="CLU_2372746_0_0_1"/>
<dbReference type="VEuPathDB" id="FungiDB:CNAG_07852"/>
<organism evidence="2 3">
    <name type="scientific">Cryptococcus neoformans (strain H99 / ATCC 208821 / CBS 10515 / FGSC 9487)</name>
    <name type="common">Cryptococcus neoformans var. grubii serotype A</name>
    <dbReference type="NCBI Taxonomy" id="235443"/>
    <lineage>
        <taxon>Eukaryota</taxon>
        <taxon>Fungi</taxon>
        <taxon>Dikarya</taxon>
        <taxon>Basidiomycota</taxon>
        <taxon>Agaricomycotina</taxon>
        <taxon>Tremellomycetes</taxon>
        <taxon>Tremellales</taxon>
        <taxon>Cryptococcaceae</taxon>
        <taxon>Cryptococcus</taxon>
        <taxon>Cryptococcus neoformans species complex</taxon>
    </lineage>
</organism>
<accession>J9VT94</accession>
<dbReference type="GeneID" id="23890665"/>
<feature type="region of interest" description="Disordered" evidence="1">
    <location>
        <begin position="44"/>
        <end position="95"/>
    </location>
</feature>
<evidence type="ECO:0000313" key="2">
    <source>
        <dbReference type="EMBL" id="AFR97463.1"/>
    </source>
</evidence>
<proteinExistence type="predicted"/>
<dbReference type="KEGG" id="cng:CNAG_07852"/>
<gene>
    <name evidence="2" type="ORF">CNAG_07852</name>
</gene>
<dbReference type="EMBL" id="CP003829">
    <property type="protein sequence ID" value="AFR97463.1"/>
    <property type="molecule type" value="Genomic_DNA"/>
</dbReference>
<feature type="compositionally biased region" description="Basic and acidic residues" evidence="1">
    <location>
        <begin position="84"/>
        <end position="95"/>
    </location>
</feature>
<dbReference type="AlphaFoldDB" id="J9VT94"/>
<evidence type="ECO:0000313" key="3">
    <source>
        <dbReference type="Proteomes" id="UP000010091"/>
    </source>
</evidence>
<name>J9VT94_CRYN9</name>
<dbReference type="RefSeq" id="XP_012052318.1">
    <property type="nucleotide sequence ID" value="XM_012196928.1"/>
</dbReference>
<keyword evidence="3" id="KW-1185">Reference proteome</keyword>
<protein>
    <submittedName>
        <fullName evidence="2">Uncharacterized protein</fullName>
    </submittedName>
</protein>
<dbReference type="Proteomes" id="UP000010091">
    <property type="component" value="Chromosome 10"/>
</dbReference>